<comment type="caution">
    <text evidence="2">The sequence shown here is derived from an EMBL/GenBank/DDBJ whole genome shotgun (WGS) entry which is preliminary data.</text>
</comment>
<organism evidence="2 3">
    <name type="scientific">Pelagibacterium lentulum</name>
    <dbReference type="NCBI Taxonomy" id="2029865"/>
    <lineage>
        <taxon>Bacteria</taxon>
        <taxon>Pseudomonadati</taxon>
        <taxon>Pseudomonadota</taxon>
        <taxon>Alphaproteobacteria</taxon>
        <taxon>Hyphomicrobiales</taxon>
        <taxon>Devosiaceae</taxon>
        <taxon>Pelagibacterium</taxon>
    </lineage>
</organism>
<accession>A0A916R5V5</accession>
<sequence>MVKVVLGQQGWLSGLCALLAFAGPACAGDSAQFNALGYSQDGRHFAFEQFGIQDGSGFPYADIFLIDLETDTFAGGSPFRTRIDSEMTHVAEARAQVLMQAEESLAEFGISRPALPLVLRGDGELVDEGLSIVYGIPSYGLDQTRGEYALSLDIFKAPSGQDCEFFEGGPMGFALYRETGEGREQLHRDTRVPASRNCVITYKFYGVFNPFESWDNSAAVAVLSVWSHGFEGPDRRFIALPVGER</sequence>
<dbReference type="RefSeq" id="WP_164735038.1">
    <property type="nucleotide sequence ID" value="NZ_BMKB01000001.1"/>
</dbReference>
<feature type="chain" id="PRO_5037460844" description="DUF2259 domain-containing protein" evidence="1">
    <location>
        <begin position="28"/>
        <end position="245"/>
    </location>
</feature>
<reference evidence="2 3" key="1">
    <citation type="journal article" date="2014" name="Int. J. Syst. Evol. Microbiol.">
        <title>Complete genome sequence of Corynebacterium casei LMG S-19264T (=DSM 44701T), isolated from a smear-ripened cheese.</title>
        <authorList>
            <consortium name="US DOE Joint Genome Institute (JGI-PGF)"/>
            <person name="Walter F."/>
            <person name="Albersmeier A."/>
            <person name="Kalinowski J."/>
            <person name="Ruckert C."/>
        </authorList>
    </citation>
    <scope>NUCLEOTIDE SEQUENCE [LARGE SCALE GENOMIC DNA]</scope>
    <source>
        <strain evidence="2 3">CGMCC 1.15896</strain>
    </source>
</reference>
<keyword evidence="1" id="KW-0732">Signal</keyword>
<gene>
    <name evidence="2" type="ORF">GCM10011499_04240</name>
</gene>
<dbReference type="Proteomes" id="UP000596977">
    <property type="component" value="Unassembled WGS sequence"/>
</dbReference>
<dbReference type="AlphaFoldDB" id="A0A916R5V5"/>
<dbReference type="EMBL" id="BMKB01000001">
    <property type="protein sequence ID" value="GGA38016.1"/>
    <property type="molecule type" value="Genomic_DNA"/>
</dbReference>
<dbReference type="InterPro" id="IPR018725">
    <property type="entry name" value="DUF2259_secreted"/>
</dbReference>
<feature type="signal peptide" evidence="1">
    <location>
        <begin position="1"/>
        <end position="27"/>
    </location>
</feature>
<evidence type="ECO:0000256" key="1">
    <source>
        <dbReference type="SAM" id="SignalP"/>
    </source>
</evidence>
<keyword evidence="3" id="KW-1185">Reference proteome</keyword>
<dbReference type="Pfam" id="PF10016">
    <property type="entry name" value="DUF2259"/>
    <property type="match status" value="1"/>
</dbReference>
<protein>
    <recommendedName>
        <fullName evidence="4">DUF2259 domain-containing protein</fullName>
    </recommendedName>
</protein>
<evidence type="ECO:0000313" key="3">
    <source>
        <dbReference type="Proteomes" id="UP000596977"/>
    </source>
</evidence>
<proteinExistence type="predicted"/>
<evidence type="ECO:0008006" key="4">
    <source>
        <dbReference type="Google" id="ProtNLM"/>
    </source>
</evidence>
<name>A0A916R5V5_9HYPH</name>
<evidence type="ECO:0000313" key="2">
    <source>
        <dbReference type="EMBL" id="GGA38016.1"/>
    </source>
</evidence>